<organism evidence="1 2">
    <name type="scientific">Apiospora aurea</name>
    <dbReference type="NCBI Taxonomy" id="335848"/>
    <lineage>
        <taxon>Eukaryota</taxon>
        <taxon>Fungi</taxon>
        <taxon>Dikarya</taxon>
        <taxon>Ascomycota</taxon>
        <taxon>Pezizomycotina</taxon>
        <taxon>Sordariomycetes</taxon>
        <taxon>Xylariomycetidae</taxon>
        <taxon>Amphisphaeriales</taxon>
        <taxon>Apiosporaceae</taxon>
        <taxon>Apiospora</taxon>
    </lineage>
</organism>
<dbReference type="RefSeq" id="XP_066693657.1">
    <property type="nucleotide sequence ID" value="XM_066849514.1"/>
</dbReference>
<accession>A0ABR1PV71</accession>
<evidence type="ECO:0000313" key="2">
    <source>
        <dbReference type="Proteomes" id="UP001391051"/>
    </source>
</evidence>
<proteinExistence type="predicted"/>
<name>A0ABR1PV71_9PEZI</name>
<sequence length="129" mass="13963">MRPTQAGESPAAQLPSCPAAQLPSTAVASSKMRGKKHATAMYAWLYFSYTIPEGVFTAIMKPWKLLALDLGPTRTSGRQGRLDLVVDRPPSHLPALVSVKATRPGPSSCLWSSSLVPMLSPRELFWGLD</sequence>
<evidence type="ECO:0000313" key="1">
    <source>
        <dbReference type="EMBL" id="KAK7940905.1"/>
    </source>
</evidence>
<dbReference type="Proteomes" id="UP001391051">
    <property type="component" value="Unassembled WGS sequence"/>
</dbReference>
<protein>
    <submittedName>
        <fullName evidence="1">Uncharacterized protein</fullName>
    </submittedName>
</protein>
<gene>
    <name evidence="1" type="ORF">PG986_013292</name>
</gene>
<keyword evidence="2" id="KW-1185">Reference proteome</keyword>
<reference evidence="1 2" key="1">
    <citation type="submission" date="2023-01" db="EMBL/GenBank/DDBJ databases">
        <title>Analysis of 21 Apiospora genomes using comparative genomics revels a genus with tremendous synthesis potential of carbohydrate active enzymes and secondary metabolites.</title>
        <authorList>
            <person name="Sorensen T."/>
        </authorList>
    </citation>
    <scope>NUCLEOTIDE SEQUENCE [LARGE SCALE GENOMIC DNA]</scope>
    <source>
        <strain evidence="1 2">CBS 24483</strain>
    </source>
</reference>
<comment type="caution">
    <text evidence="1">The sequence shown here is derived from an EMBL/GenBank/DDBJ whole genome shotgun (WGS) entry which is preliminary data.</text>
</comment>
<dbReference type="GeneID" id="92082576"/>
<dbReference type="EMBL" id="JAQQWE010000009">
    <property type="protein sequence ID" value="KAK7940905.1"/>
    <property type="molecule type" value="Genomic_DNA"/>
</dbReference>